<dbReference type="EMBL" id="WBJX01000003">
    <property type="protein sequence ID" value="KAB1637835.1"/>
    <property type="molecule type" value="Genomic_DNA"/>
</dbReference>
<organism evidence="6 7">
    <name type="scientific">Pseudoclavibacter terrae</name>
    <dbReference type="NCBI Taxonomy" id="1530195"/>
    <lineage>
        <taxon>Bacteria</taxon>
        <taxon>Bacillati</taxon>
        <taxon>Actinomycetota</taxon>
        <taxon>Actinomycetes</taxon>
        <taxon>Micrococcales</taxon>
        <taxon>Microbacteriaceae</taxon>
        <taxon>Pseudoclavibacter</taxon>
    </lineage>
</organism>
<dbReference type="Pfam" id="PF00171">
    <property type="entry name" value="Aldedh"/>
    <property type="match status" value="1"/>
</dbReference>
<evidence type="ECO:0000256" key="3">
    <source>
        <dbReference type="SAM" id="MobiDB-lite"/>
    </source>
</evidence>
<feature type="compositionally biased region" description="Low complexity" evidence="3">
    <location>
        <begin position="256"/>
        <end position="267"/>
    </location>
</feature>
<dbReference type="InterPro" id="IPR016161">
    <property type="entry name" value="Ald_DH/histidinol_DH"/>
</dbReference>
<feature type="compositionally biased region" description="Acidic residues" evidence="3">
    <location>
        <begin position="95"/>
        <end position="110"/>
    </location>
</feature>
<dbReference type="Gene3D" id="3.20.20.220">
    <property type="match status" value="1"/>
</dbReference>
<dbReference type="SUPFAM" id="SSF51730">
    <property type="entry name" value="FAD-linked oxidoreductase"/>
    <property type="match status" value="1"/>
</dbReference>
<evidence type="ECO:0000256" key="2">
    <source>
        <dbReference type="ARBA" id="ARBA00023027"/>
    </source>
</evidence>
<proteinExistence type="predicted"/>
<evidence type="ECO:0000256" key="1">
    <source>
        <dbReference type="ARBA" id="ARBA00023002"/>
    </source>
</evidence>
<feature type="region of interest" description="Disordered" evidence="3">
    <location>
        <begin position="1"/>
        <end position="267"/>
    </location>
</feature>
<dbReference type="RefSeq" id="WP_151423983.1">
    <property type="nucleotide sequence ID" value="NZ_WBJX01000003.1"/>
</dbReference>
<keyword evidence="7" id="KW-1185">Reference proteome</keyword>
<dbReference type="InterPro" id="IPR015590">
    <property type="entry name" value="Aldehyde_DH_dom"/>
</dbReference>
<comment type="caution">
    <text evidence="6">The sequence shown here is derived from an EMBL/GenBank/DDBJ whole genome shotgun (WGS) entry which is preliminary data.</text>
</comment>
<feature type="compositionally biased region" description="Polar residues" evidence="3">
    <location>
        <begin position="244"/>
        <end position="255"/>
    </location>
</feature>
<feature type="compositionally biased region" description="Basic and acidic residues" evidence="3">
    <location>
        <begin position="218"/>
        <end position="229"/>
    </location>
</feature>
<dbReference type="InterPro" id="IPR029041">
    <property type="entry name" value="FAD-linked_oxidoreductase-like"/>
</dbReference>
<dbReference type="InterPro" id="IPR016162">
    <property type="entry name" value="Ald_DH_N"/>
</dbReference>
<accession>A0A7J5B442</accession>
<dbReference type="PANTHER" id="PTHR42862">
    <property type="entry name" value="DELTA-1-PYRROLINE-5-CARBOXYLATE DEHYDROGENASE 1, ISOFORM A-RELATED"/>
    <property type="match status" value="1"/>
</dbReference>
<keyword evidence="1" id="KW-0560">Oxidoreductase</keyword>
<keyword evidence="2" id="KW-0520">NAD</keyword>
<evidence type="ECO:0000313" key="7">
    <source>
        <dbReference type="Proteomes" id="UP000490386"/>
    </source>
</evidence>
<dbReference type="InterPro" id="IPR002872">
    <property type="entry name" value="Proline_DH_dom"/>
</dbReference>
<dbReference type="InterPro" id="IPR016163">
    <property type="entry name" value="Ald_DH_C"/>
</dbReference>
<feature type="compositionally biased region" description="Low complexity" evidence="3">
    <location>
        <begin position="16"/>
        <end position="32"/>
    </location>
</feature>
<feature type="compositionally biased region" description="Basic and acidic residues" evidence="3">
    <location>
        <begin position="40"/>
        <end position="72"/>
    </location>
</feature>
<gene>
    <name evidence="6" type="ORF">F8O03_11655</name>
</gene>
<dbReference type="Gene3D" id="3.40.605.10">
    <property type="entry name" value="Aldehyde Dehydrogenase, Chain A, domain 1"/>
    <property type="match status" value="1"/>
</dbReference>
<dbReference type="GO" id="GO:0009898">
    <property type="term" value="C:cytoplasmic side of plasma membrane"/>
    <property type="evidence" value="ECO:0007669"/>
    <property type="project" value="TreeGrafter"/>
</dbReference>
<feature type="region of interest" description="Disordered" evidence="3">
    <location>
        <begin position="784"/>
        <end position="823"/>
    </location>
</feature>
<name>A0A7J5B442_9MICO</name>
<dbReference type="OrthoDB" id="5089766at2"/>
<feature type="domain" description="Proline dehydrogenase" evidence="5">
    <location>
        <begin position="423"/>
        <end position="653"/>
    </location>
</feature>
<evidence type="ECO:0000259" key="5">
    <source>
        <dbReference type="Pfam" id="PF01619"/>
    </source>
</evidence>
<dbReference type="Pfam" id="PF01619">
    <property type="entry name" value="Pro_dh"/>
    <property type="match status" value="1"/>
</dbReference>
<evidence type="ECO:0000259" key="4">
    <source>
        <dbReference type="Pfam" id="PF00171"/>
    </source>
</evidence>
<dbReference type="InterPro" id="IPR050485">
    <property type="entry name" value="Proline_metab_enzyme"/>
</dbReference>
<dbReference type="GO" id="GO:0003842">
    <property type="term" value="F:L-glutamate gamma-semialdehyde dehydrogenase activity"/>
    <property type="evidence" value="ECO:0007669"/>
    <property type="project" value="TreeGrafter"/>
</dbReference>
<feature type="compositionally biased region" description="Low complexity" evidence="3">
    <location>
        <begin position="84"/>
        <end position="94"/>
    </location>
</feature>
<dbReference type="GO" id="GO:0004657">
    <property type="term" value="F:proline dehydrogenase activity"/>
    <property type="evidence" value="ECO:0007669"/>
    <property type="project" value="UniProtKB-ARBA"/>
</dbReference>
<protein>
    <submittedName>
        <fullName evidence="6">Aldehyde dehydrogenase family protein</fullName>
    </submittedName>
</protein>
<dbReference type="GO" id="GO:0010133">
    <property type="term" value="P:L-proline catabolic process to L-glutamate"/>
    <property type="evidence" value="ECO:0007669"/>
    <property type="project" value="TreeGrafter"/>
</dbReference>
<feature type="compositionally biased region" description="Low complexity" evidence="3">
    <location>
        <begin position="123"/>
        <end position="153"/>
    </location>
</feature>
<dbReference type="PANTHER" id="PTHR42862:SF1">
    <property type="entry name" value="DELTA-1-PYRROLINE-5-CARBOXYLATE DEHYDROGENASE 2, ISOFORM A-RELATED"/>
    <property type="match status" value="1"/>
</dbReference>
<feature type="domain" description="Aldehyde dehydrogenase" evidence="4">
    <location>
        <begin position="882"/>
        <end position="1296"/>
    </location>
</feature>
<dbReference type="SUPFAM" id="SSF53720">
    <property type="entry name" value="ALDH-like"/>
    <property type="match status" value="1"/>
</dbReference>
<reference evidence="6 7" key="1">
    <citation type="submission" date="2019-09" db="EMBL/GenBank/DDBJ databases">
        <title>Phylogeny of genus Pseudoclavibacter and closely related genus.</title>
        <authorList>
            <person name="Li Y."/>
        </authorList>
    </citation>
    <scope>NUCLEOTIDE SEQUENCE [LARGE SCALE GENOMIC DNA]</scope>
    <source>
        <strain evidence="6 7">THG-MD12</strain>
    </source>
</reference>
<sequence>MRIPSESSEESRHDGATPPASGSAGGAASTAGGAAGGRGGTDRRARGLEEVDARRVQRADFVKQVLAKRDGGADAGDAADDAGDATVDGAAGDSAADEAVADEAAADDAVLDGSAGEIDGSTDDASVTDAANTDAANTGASAAGMSADANAGDVETPAGSETSREPSNETVAVDDSIVSALRAEGRTATGNRDAGRVAAPRPDQTVAVDDSIVAALRAEGRTATGDRDAGPAGPGRDGDGASAPQVTASGAQSGQTTPRAPADAAPPTAAMPVVTQLRDVPVSEALPAALALLRGWREQVADADAKRAAAVEAASSSRAKRRADTTSELDRVLSGPDGEVFLRSLIDEVIRPDDAIAAGNGLGDLAPKLPASLSTGTKRVFQLGAFAGPGVPWLAVPLMRRATAAFFGEDTVRNAPADISAAVERAASRGAVPRIRLLGDEVLGERASNARLETYTQLLAAGQIREVELRVVDIEAQPALWDFDGTLERVVFKLSALGRAALTAQTPPLLMLRAQSSTDLELTVQAFMRAFEQEELRGLHVGISLPAQFPETTGLLRRIGGWAHMRREDLGSDITVAITRDANHELERADAVINGWRLATYASDADVDANFARLLDEALAIDHVAAFRVEVEADARRDVALAAAIANARGLPKPVRVVVPRSADDATLARIRSAGVELVERTPVVDGTTQRHAASYLQHRVDVRARQLGAEPADAASATAAVTPGVGADAVHPDDERLLSATARMRQIDSGPNREQDRVLADDAATVTASIQLELFPDGLFEDEEPAAERPARVKKLKPASKPVIDDEEEVTENPADTGPSPRLTEVVLGLKRGRLLRNTFRNAPGTDPSLASNRDWLLSIQRRVPRSELGIDEVERHLLHEPDDVDALLSRAERAAEPWAQKPGWERAAVLEKVAKALEANRARLIEVAVSETGTPLPDVDADVSRCIDLANYYAHLARQLDRMQGADFEPVAVTVVTPSWVPAVAGSAGHTAQALAAGSAVVLKPSPRTRRTAAVFAEVLWDADIPRDLVQLAICDESLLSDEQLGQMLITDDRVQRVLLSGNWETARSFLRWRPDLPLIAATSGKNSMIITPSADLDRAALDVARSAFLSAGQRPGHAGTVILVGSVARSKRFHEQLADAVASLRIGYPSDPGAVVGPLVSPPDSQLRFALTSLGEGESWLVEPRQLDDTGRLWSPGIRVGVKPGSYQHVTEFFGPVLSVMHTHTLDEAIRLQNSTQYGLTAGIHSLDRTEIAEWLRRVEAGNLYVNRDILGNTPQRQPFGGWLRSMVGTATKFGGPNSLLSLGAWRPNHGEQSQTLHLRGIDEQATALIESAAPFMDYETFDRLRRASLSDQIAWNEEFGEVSDVSNLKFERNLMRYIPARATIRAAEDATLADLIRVIVAARIVRSKPLVTSGVEVPDAVLAELHAQGLTVQRETDAEFAERARTGGIETLRVRLIGGKRREFCDALQGDPDISIWSDEVTPAGRIEALPFLREQAISITAHRNGHPDPRMQQLFPYEQTIDPDAPITQGPIKSRG</sequence>
<evidence type="ECO:0000313" key="6">
    <source>
        <dbReference type="EMBL" id="KAB1637835.1"/>
    </source>
</evidence>
<dbReference type="Gene3D" id="3.40.309.10">
    <property type="entry name" value="Aldehyde Dehydrogenase, Chain A, domain 2"/>
    <property type="match status" value="1"/>
</dbReference>
<dbReference type="Proteomes" id="UP000490386">
    <property type="component" value="Unassembled WGS sequence"/>
</dbReference>